<dbReference type="EMBL" id="CP119391">
    <property type="protein sequence ID" value="WNK19036.1"/>
    <property type="molecule type" value="Genomic_DNA"/>
</dbReference>
<keyword evidence="1" id="KW-0472">Membrane</keyword>
<reference evidence="3 4" key="1">
    <citation type="submission" date="2023-03" db="EMBL/GenBank/DDBJ databases">
        <title>Halomonas sp. nov., isolated from Korean tranditional fermented seafood 'Jeotgal'.</title>
        <authorList>
            <person name="Kim B."/>
            <person name="Shin N.-R."/>
        </authorList>
    </citation>
    <scope>NUCLEOTIDE SEQUENCE [LARGE SCALE GENOMIC DNA]</scope>
    <source>
        <strain evidence="3 4">SG2L-4</strain>
    </source>
</reference>
<accession>A0ABY9YW35</accession>
<dbReference type="NCBIfam" id="NF033630">
    <property type="entry name" value="SLATT_6"/>
    <property type="match status" value="1"/>
</dbReference>
<evidence type="ECO:0000313" key="3">
    <source>
        <dbReference type="EMBL" id="WNK19036.1"/>
    </source>
</evidence>
<feature type="transmembrane region" description="Helical" evidence="1">
    <location>
        <begin position="56"/>
        <end position="74"/>
    </location>
</feature>
<dbReference type="RefSeq" id="WP_311882101.1">
    <property type="nucleotide sequence ID" value="NZ_CP119391.1"/>
</dbReference>
<dbReference type="Proteomes" id="UP001301869">
    <property type="component" value="Chromosome"/>
</dbReference>
<feature type="transmembrane region" description="Helical" evidence="1">
    <location>
        <begin position="169"/>
        <end position="189"/>
    </location>
</feature>
<evidence type="ECO:0000259" key="2">
    <source>
        <dbReference type="Pfam" id="PF18169"/>
    </source>
</evidence>
<organism evidence="3 4">
    <name type="scientific">Halomonas piscis</name>
    <dbReference type="NCBI Taxonomy" id="3031727"/>
    <lineage>
        <taxon>Bacteria</taxon>
        <taxon>Pseudomonadati</taxon>
        <taxon>Pseudomonadota</taxon>
        <taxon>Gammaproteobacteria</taxon>
        <taxon>Oceanospirillales</taxon>
        <taxon>Halomonadaceae</taxon>
        <taxon>Halomonas</taxon>
    </lineage>
</organism>
<proteinExistence type="predicted"/>
<dbReference type="InterPro" id="IPR041119">
    <property type="entry name" value="SLATT_6"/>
</dbReference>
<keyword evidence="1" id="KW-0812">Transmembrane</keyword>
<feature type="domain" description="SMODS and SLOG-associating 2TM effector" evidence="2">
    <location>
        <begin position="1"/>
        <end position="175"/>
    </location>
</feature>
<keyword evidence="4" id="KW-1185">Reference proteome</keyword>
<evidence type="ECO:0000256" key="1">
    <source>
        <dbReference type="SAM" id="Phobius"/>
    </source>
</evidence>
<sequence length="192" mass="21815">MEKEDLLKQIAEKGYDVGFGAKKHLATYDIICKAPGWISFLSIAIGIIALATEFELNSLSSALLIIFGISALYIEPYRNHKEEYEAVGKKLTGYFHDLKGLCARVEHDASGSLGGYINELKDIDREFQGVAISKQIFISDAYAHYKFFWQMQTSWIEQYRSFSFWRDKIPLSAYVACVLILMSLLAILFEVC</sequence>
<feature type="transmembrane region" description="Helical" evidence="1">
    <location>
        <begin position="30"/>
        <end position="50"/>
    </location>
</feature>
<evidence type="ECO:0000313" key="4">
    <source>
        <dbReference type="Proteomes" id="UP001301869"/>
    </source>
</evidence>
<gene>
    <name evidence="3" type="ORF">P1P91_09085</name>
</gene>
<name>A0ABY9YW35_9GAMM</name>
<protein>
    <submittedName>
        <fullName evidence="3">SLATT domain-containing protein</fullName>
    </submittedName>
</protein>
<dbReference type="Pfam" id="PF18169">
    <property type="entry name" value="SLATT_6"/>
    <property type="match status" value="1"/>
</dbReference>
<keyword evidence="1" id="KW-1133">Transmembrane helix</keyword>